<dbReference type="SUPFAM" id="SSF47928">
    <property type="entry name" value="N-terminal domain of the delta subunit of the F1F0-ATP synthase"/>
    <property type="match status" value="1"/>
</dbReference>
<keyword evidence="7 8" id="KW-0066">ATP synthesis</keyword>
<reference evidence="9 10" key="1">
    <citation type="submission" date="2019-05" db="EMBL/GenBank/DDBJ databases">
        <title>Psychrobacillus vulpis sp. nov., a new species isolated from feces of a red fox that inhabits in The Tablas de Daimiel Natural Park, Albacete, Spain.</title>
        <authorList>
            <person name="Rodriguez M."/>
            <person name="Reina J.C."/>
            <person name="Bejar V."/>
            <person name="Llamas I."/>
        </authorList>
    </citation>
    <scope>NUCLEOTIDE SEQUENCE [LARGE SCALE GENOMIC DNA]</scope>
    <source>
        <strain evidence="9 10">NEAU-3TGS17</strain>
    </source>
</reference>
<dbReference type="InterPro" id="IPR026015">
    <property type="entry name" value="ATP_synth_OSCP/delta_N_sf"/>
</dbReference>
<comment type="caution">
    <text evidence="9">The sequence shown here is derived from an EMBL/GenBank/DDBJ whole genome shotgun (WGS) entry which is preliminary data.</text>
</comment>
<comment type="subcellular location">
    <subcellularLocation>
        <location evidence="8">Cell membrane</location>
        <topology evidence="8">Peripheral membrane protein</topology>
    </subcellularLocation>
    <subcellularLocation>
        <location evidence="1">Membrane</location>
    </subcellularLocation>
</comment>
<comment type="function">
    <text evidence="8">F(1)F(0) ATP synthase produces ATP from ADP in the presence of a proton or sodium gradient. F-type ATPases consist of two structural domains, F(1) containing the extramembraneous catalytic core and F(0) containing the membrane proton channel, linked together by a central stalk and a peripheral stalk. During catalysis, ATP synthesis in the catalytic domain of F(1) is coupled via a rotary mechanism of the central stalk subunits to proton translocation.</text>
</comment>
<dbReference type="PRINTS" id="PR00125">
    <property type="entry name" value="ATPASEDELTA"/>
</dbReference>
<dbReference type="EMBL" id="VDGH01000003">
    <property type="protein sequence ID" value="TQR14945.1"/>
    <property type="molecule type" value="Genomic_DNA"/>
</dbReference>
<dbReference type="Gene3D" id="1.10.520.20">
    <property type="entry name" value="N-terminal domain of the delta subunit of the F1F0-ATP synthase"/>
    <property type="match status" value="1"/>
</dbReference>
<dbReference type="AlphaFoldDB" id="A0A544TBV2"/>
<dbReference type="GO" id="GO:0046933">
    <property type="term" value="F:proton-transporting ATP synthase activity, rotational mechanism"/>
    <property type="evidence" value="ECO:0007669"/>
    <property type="project" value="UniProtKB-UniRule"/>
</dbReference>
<dbReference type="Pfam" id="PF00213">
    <property type="entry name" value="OSCP"/>
    <property type="match status" value="1"/>
</dbReference>
<keyword evidence="3 8" id="KW-0375">Hydrogen ion transport</keyword>
<dbReference type="InterPro" id="IPR020781">
    <property type="entry name" value="ATPase_OSCP/d_CS"/>
</dbReference>
<dbReference type="NCBIfam" id="NF004403">
    <property type="entry name" value="PRK05758.2-4"/>
    <property type="match status" value="1"/>
</dbReference>
<keyword evidence="5 8" id="KW-0472">Membrane</keyword>
<dbReference type="PANTHER" id="PTHR11910">
    <property type="entry name" value="ATP SYNTHASE DELTA CHAIN"/>
    <property type="match status" value="1"/>
</dbReference>
<dbReference type="InterPro" id="IPR000711">
    <property type="entry name" value="ATPase_OSCP/dsu"/>
</dbReference>
<evidence type="ECO:0000256" key="8">
    <source>
        <dbReference type="HAMAP-Rule" id="MF_01416"/>
    </source>
</evidence>
<organism evidence="9 10">
    <name type="scientific">Psychrobacillus lasiicapitis</name>
    <dbReference type="NCBI Taxonomy" id="1636719"/>
    <lineage>
        <taxon>Bacteria</taxon>
        <taxon>Bacillati</taxon>
        <taxon>Bacillota</taxon>
        <taxon>Bacilli</taxon>
        <taxon>Bacillales</taxon>
        <taxon>Bacillaceae</taxon>
        <taxon>Psychrobacillus</taxon>
    </lineage>
</organism>
<dbReference type="PROSITE" id="PS00389">
    <property type="entry name" value="ATPASE_DELTA"/>
    <property type="match status" value="1"/>
</dbReference>
<dbReference type="Proteomes" id="UP000317316">
    <property type="component" value="Unassembled WGS sequence"/>
</dbReference>
<keyword evidence="2 8" id="KW-0813">Transport</keyword>
<dbReference type="HAMAP" id="MF_01416">
    <property type="entry name" value="ATP_synth_delta_bact"/>
    <property type="match status" value="1"/>
</dbReference>
<evidence type="ECO:0000256" key="1">
    <source>
        <dbReference type="ARBA" id="ARBA00004370"/>
    </source>
</evidence>
<evidence type="ECO:0000256" key="6">
    <source>
        <dbReference type="ARBA" id="ARBA00023196"/>
    </source>
</evidence>
<comment type="function">
    <text evidence="8">This protein is part of the stalk that links CF(0) to CF(1). It either transmits conformational changes from CF(0) to CF(1) or is implicated in proton conduction.</text>
</comment>
<accession>A0A544TBV2</accession>
<evidence type="ECO:0000313" key="9">
    <source>
        <dbReference type="EMBL" id="TQR14945.1"/>
    </source>
</evidence>
<dbReference type="GO" id="GO:0045259">
    <property type="term" value="C:proton-transporting ATP synthase complex"/>
    <property type="evidence" value="ECO:0007669"/>
    <property type="project" value="UniProtKB-KW"/>
</dbReference>
<dbReference type="OrthoDB" id="9802471at2"/>
<dbReference type="GO" id="GO:0005886">
    <property type="term" value="C:plasma membrane"/>
    <property type="evidence" value="ECO:0007669"/>
    <property type="project" value="UniProtKB-SubCell"/>
</dbReference>
<sequence>MSNSTAAKRYAIALFELAQQKNEIPSVENDLRELKLVWNGNKEVKTLFTSPKLSLDKKKALIREIFKDANPIVINTLLVLIDKKRLGEVSDIITEFMVLSNDAQGIADAKVYTTRELSEQERANVSAVFAKNVGKQSLRIQNIVDPSIIGGMRVQIGNRIYDSSLSTKLDRLKRNLIG</sequence>
<evidence type="ECO:0000256" key="7">
    <source>
        <dbReference type="ARBA" id="ARBA00023310"/>
    </source>
</evidence>
<evidence type="ECO:0000256" key="2">
    <source>
        <dbReference type="ARBA" id="ARBA00022448"/>
    </source>
</evidence>
<dbReference type="NCBIfam" id="TIGR01145">
    <property type="entry name" value="ATP_synt_delta"/>
    <property type="match status" value="1"/>
</dbReference>
<evidence type="ECO:0000313" key="10">
    <source>
        <dbReference type="Proteomes" id="UP000317316"/>
    </source>
</evidence>
<proteinExistence type="inferred from homology"/>
<comment type="similarity">
    <text evidence="8">Belongs to the ATPase delta chain family.</text>
</comment>
<keyword evidence="4 8" id="KW-0406">Ion transport</keyword>
<keyword evidence="8" id="KW-1003">Cell membrane</keyword>
<name>A0A544TBV2_9BACI</name>
<evidence type="ECO:0000256" key="5">
    <source>
        <dbReference type="ARBA" id="ARBA00023136"/>
    </source>
</evidence>
<dbReference type="RefSeq" id="WP_142537924.1">
    <property type="nucleotide sequence ID" value="NZ_BMIE01000001.1"/>
</dbReference>
<keyword evidence="10" id="KW-1185">Reference proteome</keyword>
<evidence type="ECO:0000256" key="3">
    <source>
        <dbReference type="ARBA" id="ARBA00022781"/>
    </source>
</evidence>
<evidence type="ECO:0000256" key="4">
    <source>
        <dbReference type="ARBA" id="ARBA00023065"/>
    </source>
</evidence>
<protein>
    <recommendedName>
        <fullName evidence="8">ATP synthase subunit delta</fullName>
    </recommendedName>
    <alternativeName>
        <fullName evidence="8">ATP synthase F(1) sector subunit delta</fullName>
    </alternativeName>
    <alternativeName>
        <fullName evidence="8">F-type ATPase subunit delta</fullName>
        <shortName evidence="8">F-ATPase subunit delta</shortName>
    </alternativeName>
</protein>
<gene>
    <name evidence="8" type="primary">atpH</name>
    <name evidence="9" type="ORF">FG382_05625</name>
</gene>
<keyword evidence="6 8" id="KW-0139">CF(1)</keyword>